<feature type="transmembrane region" description="Helical" evidence="7">
    <location>
        <begin position="391"/>
        <end position="408"/>
    </location>
</feature>
<dbReference type="GO" id="GO:0005886">
    <property type="term" value="C:plasma membrane"/>
    <property type="evidence" value="ECO:0007669"/>
    <property type="project" value="TreeGrafter"/>
</dbReference>
<feature type="transmembrane region" description="Helical" evidence="7">
    <location>
        <begin position="134"/>
        <end position="154"/>
    </location>
</feature>
<feature type="transmembrane region" description="Helical" evidence="7">
    <location>
        <begin position="92"/>
        <end position="122"/>
    </location>
</feature>
<keyword evidence="4" id="KW-0677">Repeat</keyword>
<evidence type="ECO:0000256" key="2">
    <source>
        <dbReference type="ARBA" id="ARBA00022448"/>
    </source>
</evidence>
<organism evidence="9 10">
    <name type="scientific">Insolitispirillum peregrinum</name>
    <dbReference type="NCBI Taxonomy" id="80876"/>
    <lineage>
        <taxon>Bacteria</taxon>
        <taxon>Pseudomonadati</taxon>
        <taxon>Pseudomonadota</taxon>
        <taxon>Alphaproteobacteria</taxon>
        <taxon>Rhodospirillales</taxon>
        <taxon>Novispirillaceae</taxon>
        <taxon>Insolitispirillum</taxon>
    </lineage>
</organism>
<keyword evidence="2" id="KW-0813">Transport</keyword>
<evidence type="ECO:0000259" key="8">
    <source>
        <dbReference type="PROSITE" id="PS51202"/>
    </source>
</evidence>
<dbReference type="AlphaFoldDB" id="A0A1N7IHG8"/>
<feature type="transmembrane region" description="Helical" evidence="7">
    <location>
        <begin position="560"/>
        <end position="580"/>
    </location>
</feature>
<feature type="transmembrane region" description="Helical" evidence="7">
    <location>
        <begin position="30"/>
        <end position="49"/>
    </location>
</feature>
<dbReference type="Proteomes" id="UP000185678">
    <property type="component" value="Unassembled WGS sequence"/>
</dbReference>
<dbReference type="PANTHER" id="PTHR43652:SF2">
    <property type="entry name" value="BASIC AMINO ACID ANTIPORTER YFCC-RELATED"/>
    <property type="match status" value="1"/>
</dbReference>
<dbReference type="GO" id="GO:0006813">
    <property type="term" value="P:potassium ion transport"/>
    <property type="evidence" value="ECO:0007669"/>
    <property type="project" value="InterPro"/>
</dbReference>
<evidence type="ECO:0000313" key="10">
    <source>
        <dbReference type="Proteomes" id="UP000185678"/>
    </source>
</evidence>
<dbReference type="STRING" id="80876.SAMN05421779_10126"/>
<gene>
    <name evidence="9" type="ORF">SAMN05421779_10126</name>
</gene>
<dbReference type="InterPro" id="IPR051679">
    <property type="entry name" value="DASS-Related_Transporters"/>
</dbReference>
<dbReference type="SUPFAM" id="SSF116726">
    <property type="entry name" value="TrkA C-terminal domain-like"/>
    <property type="match status" value="2"/>
</dbReference>
<dbReference type="InterPro" id="IPR004680">
    <property type="entry name" value="Cit_transptr-like_dom"/>
</dbReference>
<dbReference type="InterPro" id="IPR006037">
    <property type="entry name" value="RCK_C"/>
</dbReference>
<name>A0A1N7IHG8_9PROT</name>
<dbReference type="RefSeq" id="WP_076397904.1">
    <property type="nucleotide sequence ID" value="NZ_FTOA01000001.1"/>
</dbReference>
<dbReference type="OrthoDB" id="9809303at2"/>
<dbReference type="Gene3D" id="3.30.70.1450">
    <property type="entry name" value="Regulator of K+ conductance, C-terminal domain"/>
    <property type="match status" value="2"/>
</dbReference>
<dbReference type="Pfam" id="PF03600">
    <property type="entry name" value="CitMHS"/>
    <property type="match status" value="1"/>
</dbReference>
<keyword evidence="5 7" id="KW-1133">Transmembrane helix</keyword>
<keyword evidence="6 7" id="KW-0472">Membrane</keyword>
<proteinExistence type="predicted"/>
<evidence type="ECO:0000256" key="1">
    <source>
        <dbReference type="ARBA" id="ARBA00004141"/>
    </source>
</evidence>
<dbReference type="PROSITE" id="PS51202">
    <property type="entry name" value="RCK_C"/>
    <property type="match status" value="2"/>
</dbReference>
<feature type="transmembrane region" description="Helical" evidence="7">
    <location>
        <begin position="441"/>
        <end position="461"/>
    </location>
</feature>
<reference evidence="9 10" key="1">
    <citation type="submission" date="2017-01" db="EMBL/GenBank/DDBJ databases">
        <authorList>
            <person name="Mah S.A."/>
            <person name="Swanson W.J."/>
            <person name="Moy G.W."/>
            <person name="Vacquier V.D."/>
        </authorList>
    </citation>
    <scope>NUCLEOTIDE SEQUENCE [LARGE SCALE GENOMIC DNA]</scope>
    <source>
        <strain evidence="9 10">DSM 11589</strain>
    </source>
</reference>
<accession>A0A1N7IHG8</accession>
<sequence length="582" mass="61025">MTASQLTICAILLLTLLCFAWGRWRHDLVAMTALLTAVLAGLVPTEAAFSGFANPAVISVAAVLVIGRTLGSSGLLDRATLWLDRLPGGTTALLALTCGCGGLVSTMLNNAGALALLLPATLAIANRRGLSPSLLLIPLSFATLLGGMVTLIGTPPNLVIAQMIRHSGGQTLDMFDLAVVGGPIALVGIAYLVLVGWHHLPERMPPAEPSGGAGLGRYHSEVIISAGSPLDGLPLPQLEHRHPVRVHGVVRDGRHLFGRREDWSCQAGDILLLDAEASVLDTLLATGAVRFSPVHLAGEPEEVCEMTLPPQSLALGSTADSLHLQQRFAVSLLAISRQGHRFEGSLSQMRLGTGDVLMLSGSAPALNKVSEDLGLLRLAPRDPAIRPRHPLWATACFALAVLASTLHLTTPSVALMAAVVAMVLIGALDLPSLYRRIDWSVLVLLAALIPLGDAFASTGTADWLARGLASLPLSQTPYGLLALALLLAIAITPILNNVATVLMLGPIVISLAEAGHISPTPLLVAVAIGASTDFLTPFGHHNNTIVMGLGGYQFRDYSRAGWPLTLIVFGLSLWLIPLAFPF</sequence>
<feature type="transmembrane region" description="Helical" evidence="7">
    <location>
        <begin position="481"/>
        <end position="509"/>
    </location>
</feature>
<feature type="domain" description="RCK C-terminal" evidence="8">
    <location>
        <begin position="291"/>
        <end position="375"/>
    </location>
</feature>
<dbReference type="GO" id="GO:0008324">
    <property type="term" value="F:monoatomic cation transmembrane transporter activity"/>
    <property type="evidence" value="ECO:0007669"/>
    <property type="project" value="InterPro"/>
</dbReference>
<protein>
    <submittedName>
        <fullName evidence="9">Di-and tricarboxylate transporter</fullName>
    </submittedName>
</protein>
<evidence type="ECO:0000256" key="5">
    <source>
        <dbReference type="ARBA" id="ARBA00022989"/>
    </source>
</evidence>
<evidence type="ECO:0000256" key="3">
    <source>
        <dbReference type="ARBA" id="ARBA00022692"/>
    </source>
</evidence>
<keyword evidence="3 7" id="KW-0812">Transmembrane</keyword>
<evidence type="ECO:0000313" key="9">
    <source>
        <dbReference type="EMBL" id="SIS36515.1"/>
    </source>
</evidence>
<feature type="transmembrane region" description="Helical" evidence="7">
    <location>
        <begin position="56"/>
        <end position="76"/>
    </location>
</feature>
<feature type="transmembrane region" description="Helical" evidence="7">
    <location>
        <begin position="174"/>
        <end position="194"/>
    </location>
</feature>
<keyword evidence="10" id="KW-1185">Reference proteome</keyword>
<evidence type="ECO:0000256" key="4">
    <source>
        <dbReference type="ARBA" id="ARBA00022737"/>
    </source>
</evidence>
<evidence type="ECO:0000256" key="6">
    <source>
        <dbReference type="ARBA" id="ARBA00023136"/>
    </source>
</evidence>
<dbReference type="InterPro" id="IPR036721">
    <property type="entry name" value="RCK_C_sf"/>
</dbReference>
<comment type="subcellular location">
    <subcellularLocation>
        <location evidence="1">Membrane</location>
        <topology evidence="1">Multi-pass membrane protein</topology>
    </subcellularLocation>
</comment>
<feature type="transmembrane region" description="Helical" evidence="7">
    <location>
        <begin position="414"/>
        <end position="434"/>
    </location>
</feature>
<dbReference type="PANTHER" id="PTHR43652">
    <property type="entry name" value="BASIC AMINO ACID ANTIPORTER YFCC-RELATED"/>
    <property type="match status" value="1"/>
</dbReference>
<feature type="domain" description="RCK C-terminal" evidence="8">
    <location>
        <begin position="205"/>
        <end position="289"/>
    </location>
</feature>
<dbReference type="EMBL" id="FTOA01000001">
    <property type="protein sequence ID" value="SIS36515.1"/>
    <property type="molecule type" value="Genomic_DNA"/>
</dbReference>
<evidence type="ECO:0000256" key="7">
    <source>
        <dbReference type="SAM" id="Phobius"/>
    </source>
</evidence>